<dbReference type="EMBL" id="CP059572">
    <property type="protein sequence ID" value="QXJ26913.1"/>
    <property type="molecule type" value="Genomic_DNA"/>
</dbReference>
<evidence type="ECO:0000313" key="1">
    <source>
        <dbReference type="EMBL" id="QXJ26913.1"/>
    </source>
</evidence>
<evidence type="ECO:0000313" key="2">
    <source>
        <dbReference type="Proteomes" id="UP001049518"/>
    </source>
</evidence>
<proteinExistence type="predicted"/>
<dbReference type="Proteomes" id="UP001049518">
    <property type="component" value="Chromosome"/>
</dbReference>
<protein>
    <submittedName>
        <fullName evidence="1">YfbM family protein</fullName>
    </submittedName>
</protein>
<organism evidence="1 2">
    <name type="scientific">Actinomadura graeca</name>
    <dbReference type="NCBI Taxonomy" id="2750812"/>
    <lineage>
        <taxon>Bacteria</taxon>
        <taxon>Bacillati</taxon>
        <taxon>Actinomycetota</taxon>
        <taxon>Actinomycetes</taxon>
        <taxon>Streptosporangiales</taxon>
        <taxon>Thermomonosporaceae</taxon>
        <taxon>Actinomadura</taxon>
    </lineage>
</organism>
<accession>A0ABX8R7U5</accession>
<name>A0ABX8R7U5_9ACTN</name>
<keyword evidence="2" id="KW-1185">Reference proteome</keyword>
<reference evidence="1" key="1">
    <citation type="submission" date="2020-07" db="EMBL/GenBank/DDBJ databases">
        <authorList>
            <person name="Tarantini F.S."/>
            <person name="Hong K.W."/>
            <person name="Chan K.G."/>
        </authorList>
    </citation>
    <scope>NUCLEOTIDE SEQUENCE</scope>
    <source>
        <strain evidence="1">32-07</strain>
    </source>
</reference>
<dbReference type="Gene3D" id="3.40.1760.10">
    <property type="entry name" value="YfbM-like super family"/>
    <property type="match status" value="1"/>
</dbReference>
<dbReference type="Pfam" id="PF08974">
    <property type="entry name" value="DUF1877"/>
    <property type="match status" value="1"/>
</dbReference>
<dbReference type="InterPro" id="IPR015068">
    <property type="entry name" value="DUF1877"/>
</dbReference>
<dbReference type="SUPFAM" id="SSF111069">
    <property type="entry name" value="Hypothetical protein yfbM"/>
    <property type="match status" value="1"/>
</dbReference>
<gene>
    <name evidence="1" type="ORF">AGRA3207_006550</name>
</gene>
<sequence length="163" mass="18342">MNGEYLAVTAAQLDKAIKEPGWALKLAYQVMDAEGEPQRPPAEARCMTTHKAWHAIAFLLERAGFRDYIVYGDQALTDEDWGYGPPRYLTPERVREAADALANLSYNDLIAEVAPADLSAAEIYPSIWDDEDALEWVRGWFEDLEPFFRAAAGRGDAMLTWLD</sequence>
<dbReference type="InterPro" id="IPR035944">
    <property type="entry name" value="YfbM-like_sf"/>
</dbReference>